<feature type="binding site" description="axial binding residue" evidence="13">
    <location>
        <position position="452"/>
    </location>
    <ligand>
        <name>heme</name>
        <dbReference type="ChEBI" id="CHEBI:30413"/>
    </ligand>
    <ligandPart>
        <name>Fe</name>
        <dbReference type="ChEBI" id="CHEBI:18248"/>
    </ligandPart>
</feature>
<evidence type="ECO:0000256" key="9">
    <source>
        <dbReference type="ARBA" id="ARBA00023002"/>
    </source>
</evidence>
<evidence type="ECO:0000256" key="7">
    <source>
        <dbReference type="ARBA" id="ARBA00022824"/>
    </source>
</evidence>
<dbReference type="GO" id="GO:0046872">
    <property type="term" value="F:metal ion binding"/>
    <property type="evidence" value="ECO:0007669"/>
    <property type="project" value="UniProtKB-KW"/>
</dbReference>
<evidence type="ECO:0000256" key="2">
    <source>
        <dbReference type="ARBA" id="ARBA00004174"/>
    </source>
</evidence>
<keyword evidence="6 13" id="KW-0479">Metal-binding</keyword>
<dbReference type="Gene3D" id="1.10.630.10">
    <property type="entry name" value="Cytochrome P450"/>
    <property type="match status" value="1"/>
</dbReference>
<keyword evidence="12" id="KW-0472">Membrane</keyword>
<evidence type="ECO:0008006" key="17">
    <source>
        <dbReference type="Google" id="ProtNLM"/>
    </source>
</evidence>
<evidence type="ECO:0000313" key="15">
    <source>
        <dbReference type="EMBL" id="KAL1138249.1"/>
    </source>
</evidence>
<comment type="subcellular location">
    <subcellularLocation>
        <location evidence="3">Endoplasmic reticulum membrane</location>
        <topology evidence="3">Peripheral membrane protein</topology>
    </subcellularLocation>
    <subcellularLocation>
        <location evidence="2">Microsome membrane</location>
        <topology evidence="2">Peripheral membrane protein</topology>
    </subcellularLocation>
</comment>
<proteinExistence type="inferred from homology"/>
<dbReference type="PRINTS" id="PR00463">
    <property type="entry name" value="EP450I"/>
</dbReference>
<evidence type="ECO:0000256" key="1">
    <source>
        <dbReference type="ARBA" id="ARBA00001971"/>
    </source>
</evidence>
<dbReference type="PROSITE" id="PS00086">
    <property type="entry name" value="CYTOCHROME_P450"/>
    <property type="match status" value="1"/>
</dbReference>
<keyword evidence="10 13" id="KW-0408">Iron</keyword>
<keyword evidence="9 14" id="KW-0560">Oxidoreductase</keyword>
<dbReference type="EMBL" id="JBFDAA010000004">
    <property type="protein sequence ID" value="KAL1138249.1"/>
    <property type="molecule type" value="Genomic_DNA"/>
</dbReference>
<comment type="cofactor">
    <cofactor evidence="1 13">
        <name>heme</name>
        <dbReference type="ChEBI" id="CHEBI:30413"/>
    </cofactor>
</comment>
<evidence type="ECO:0000256" key="4">
    <source>
        <dbReference type="ARBA" id="ARBA00010617"/>
    </source>
</evidence>
<dbReference type="Proteomes" id="UP001558652">
    <property type="component" value="Unassembled WGS sequence"/>
</dbReference>
<dbReference type="CDD" id="cd11056">
    <property type="entry name" value="CYP6-like"/>
    <property type="match status" value="1"/>
</dbReference>
<evidence type="ECO:0000256" key="5">
    <source>
        <dbReference type="ARBA" id="ARBA00022617"/>
    </source>
</evidence>
<accession>A0ABD0YQJ8</accession>
<keyword evidence="7" id="KW-0256">Endoplasmic reticulum</keyword>
<sequence length="461" mass="52065">MSELVWLGGVALALLAATWLWRSVRTWKDLGLCEEAAWPLLGSDPAYLLALKPRVQFYREVYRRNRDLGRSYVGVHTANLPSLVLLDPQLVEEVAVKLFSQFPGRSNIFPEDIRKLDPLMDNIVFACGEKWKRLRGGLTTAFSGAKLKGMEAELVECGRALQRKVTSFAREGRPVEVTDLVRVFAIDVIAACGFGVRVDATSGNDSQFARMACRAAAPSFKRKTWAALRTLFPPLTDIFRISFLESEVQRFFLKVATDTVNIRESETRDKVDFLQLLLNIKRNDGGFILLNFINTSMDDNDIAANLFIFFIAGFETTSSAISFCLYELSLNPYVQERLRREVIDALGAQLQNINYESLKGISYLNQVIAETLRMYPTVPMFSRKSSKPCKIPGIDALLPAGCRVDIPIHAIHYDPQYYPEPDRFDPDRFEGSNPKNVPKGAYIPFGYGPRKCIGDYYDYTI</sequence>
<keyword evidence="16" id="KW-1185">Reference proteome</keyword>
<comment type="similarity">
    <text evidence="4 14">Belongs to the cytochrome P450 family.</text>
</comment>
<protein>
    <recommendedName>
        <fullName evidence="17">Cytochrome P450</fullName>
    </recommendedName>
</protein>
<dbReference type="InterPro" id="IPR050476">
    <property type="entry name" value="Insect_CytP450_Detox"/>
</dbReference>
<reference evidence="15 16" key="1">
    <citation type="submission" date="2024-07" db="EMBL/GenBank/DDBJ databases">
        <title>Chromosome-level genome assembly of the water stick insect Ranatra chinensis (Heteroptera: Nepidae).</title>
        <authorList>
            <person name="Liu X."/>
        </authorList>
    </citation>
    <scope>NUCLEOTIDE SEQUENCE [LARGE SCALE GENOMIC DNA]</scope>
    <source>
        <strain evidence="15">Cailab_2021Rc</strain>
        <tissue evidence="15">Muscle</tissue>
    </source>
</reference>
<keyword evidence="8" id="KW-0492">Microsome</keyword>
<dbReference type="PANTHER" id="PTHR24292">
    <property type="entry name" value="CYTOCHROME P450"/>
    <property type="match status" value="1"/>
</dbReference>
<keyword evidence="5 13" id="KW-0349">Heme</keyword>
<dbReference type="PRINTS" id="PR00385">
    <property type="entry name" value="P450"/>
</dbReference>
<evidence type="ECO:0000256" key="11">
    <source>
        <dbReference type="ARBA" id="ARBA00023033"/>
    </source>
</evidence>
<evidence type="ECO:0000256" key="13">
    <source>
        <dbReference type="PIRSR" id="PIRSR602401-1"/>
    </source>
</evidence>
<dbReference type="InterPro" id="IPR017972">
    <property type="entry name" value="Cyt_P450_CS"/>
</dbReference>
<dbReference type="PANTHER" id="PTHR24292:SF54">
    <property type="entry name" value="CYP9F3-RELATED"/>
    <property type="match status" value="1"/>
</dbReference>
<dbReference type="GO" id="GO:0004497">
    <property type="term" value="F:monooxygenase activity"/>
    <property type="evidence" value="ECO:0007669"/>
    <property type="project" value="UniProtKB-KW"/>
</dbReference>
<dbReference type="FunFam" id="1.10.630.10:FF:000182">
    <property type="entry name" value="Cytochrome P450 3A4"/>
    <property type="match status" value="1"/>
</dbReference>
<evidence type="ECO:0000256" key="14">
    <source>
        <dbReference type="RuleBase" id="RU000461"/>
    </source>
</evidence>
<evidence type="ECO:0000256" key="10">
    <source>
        <dbReference type="ARBA" id="ARBA00023004"/>
    </source>
</evidence>
<dbReference type="Pfam" id="PF00067">
    <property type="entry name" value="p450"/>
    <property type="match status" value="1"/>
</dbReference>
<keyword evidence="11 14" id="KW-0503">Monooxygenase</keyword>
<dbReference type="InterPro" id="IPR036396">
    <property type="entry name" value="Cyt_P450_sf"/>
</dbReference>
<dbReference type="InterPro" id="IPR001128">
    <property type="entry name" value="Cyt_P450"/>
</dbReference>
<dbReference type="AlphaFoldDB" id="A0ABD0YQJ8"/>
<evidence type="ECO:0000256" key="12">
    <source>
        <dbReference type="ARBA" id="ARBA00023136"/>
    </source>
</evidence>
<name>A0ABD0YQJ8_9HEMI</name>
<comment type="caution">
    <text evidence="15">The sequence shown here is derived from an EMBL/GenBank/DDBJ whole genome shotgun (WGS) entry which is preliminary data.</text>
</comment>
<dbReference type="SUPFAM" id="SSF48264">
    <property type="entry name" value="Cytochrome P450"/>
    <property type="match status" value="1"/>
</dbReference>
<evidence type="ECO:0000256" key="6">
    <source>
        <dbReference type="ARBA" id="ARBA00022723"/>
    </source>
</evidence>
<dbReference type="GO" id="GO:0005789">
    <property type="term" value="C:endoplasmic reticulum membrane"/>
    <property type="evidence" value="ECO:0007669"/>
    <property type="project" value="UniProtKB-SubCell"/>
</dbReference>
<gene>
    <name evidence="15" type="ORF">AAG570_009938</name>
</gene>
<evidence type="ECO:0000256" key="3">
    <source>
        <dbReference type="ARBA" id="ARBA00004406"/>
    </source>
</evidence>
<dbReference type="InterPro" id="IPR002401">
    <property type="entry name" value="Cyt_P450_E_grp-I"/>
</dbReference>
<organism evidence="15 16">
    <name type="scientific">Ranatra chinensis</name>
    <dbReference type="NCBI Taxonomy" id="642074"/>
    <lineage>
        <taxon>Eukaryota</taxon>
        <taxon>Metazoa</taxon>
        <taxon>Ecdysozoa</taxon>
        <taxon>Arthropoda</taxon>
        <taxon>Hexapoda</taxon>
        <taxon>Insecta</taxon>
        <taxon>Pterygota</taxon>
        <taxon>Neoptera</taxon>
        <taxon>Paraneoptera</taxon>
        <taxon>Hemiptera</taxon>
        <taxon>Heteroptera</taxon>
        <taxon>Panheteroptera</taxon>
        <taxon>Nepomorpha</taxon>
        <taxon>Nepidae</taxon>
        <taxon>Ranatrinae</taxon>
        <taxon>Ranatra</taxon>
    </lineage>
</organism>
<evidence type="ECO:0000256" key="8">
    <source>
        <dbReference type="ARBA" id="ARBA00022848"/>
    </source>
</evidence>
<evidence type="ECO:0000313" key="16">
    <source>
        <dbReference type="Proteomes" id="UP001558652"/>
    </source>
</evidence>